<proteinExistence type="predicted"/>
<evidence type="ECO:0000313" key="2">
    <source>
        <dbReference type="Proteomes" id="UP000489600"/>
    </source>
</evidence>
<keyword evidence="2" id="KW-1185">Reference proteome</keyword>
<reference evidence="1" key="1">
    <citation type="submission" date="2019-07" db="EMBL/GenBank/DDBJ databases">
        <authorList>
            <person name="Dittberner H."/>
        </authorList>
    </citation>
    <scope>NUCLEOTIDE SEQUENCE [LARGE SCALE GENOMIC DNA]</scope>
</reference>
<dbReference type="Proteomes" id="UP000489600">
    <property type="component" value="Unassembled WGS sequence"/>
</dbReference>
<dbReference type="EMBL" id="CABITT030000003">
    <property type="protein sequence ID" value="VVA96204.1"/>
    <property type="molecule type" value="Genomic_DNA"/>
</dbReference>
<organism evidence="1 2">
    <name type="scientific">Arabis nemorensis</name>
    <dbReference type="NCBI Taxonomy" id="586526"/>
    <lineage>
        <taxon>Eukaryota</taxon>
        <taxon>Viridiplantae</taxon>
        <taxon>Streptophyta</taxon>
        <taxon>Embryophyta</taxon>
        <taxon>Tracheophyta</taxon>
        <taxon>Spermatophyta</taxon>
        <taxon>Magnoliopsida</taxon>
        <taxon>eudicotyledons</taxon>
        <taxon>Gunneridae</taxon>
        <taxon>Pentapetalae</taxon>
        <taxon>rosids</taxon>
        <taxon>malvids</taxon>
        <taxon>Brassicales</taxon>
        <taxon>Brassicaceae</taxon>
        <taxon>Arabideae</taxon>
        <taxon>Arabis</taxon>
    </lineage>
</organism>
<protein>
    <submittedName>
        <fullName evidence="1">Uncharacterized protein</fullName>
    </submittedName>
</protein>
<comment type="caution">
    <text evidence="1">The sequence shown here is derived from an EMBL/GenBank/DDBJ whole genome shotgun (WGS) entry which is preliminary data.</text>
</comment>
<name>A0A565B512_9BRAS</name>
<sequence length="92" mass="10612">MKTKMDVVESGLKEVNKRNLLNDRRFDSLEITMENESFKKSVGAEYGKILDEKRETRLVEMESKIISLEATVNAIKEFLIARSTTASRFPKK</sequence>
<gene>
    <name evidence="1" type="ORF">ANE_LOCUS6649</name>
</gene>
<dbReference type="AlphaFoldDB" id="A0A565B512"/>
<evidence type="ECO:0000313" key="1">
    <source>
        <dbReference type="EMBL" id="VVA96204.1"/>
    </source>
</evidence>
<accession>A0A565B512</accession>